<dbReference type="STRING" id="1121439.dsat_1648"/>
<keyword evidence="2" id="KW-0489">Methyltransferase</keyword>
<feature type="domain" description="HTH arsR-type" evidence="4">
    <location>
        <begin position="1"/>
        <end position="89"/>
    </location>
</feature>
<gene>
    <name evidence="5" type="ORF">dsat_1648</name>
</gene>
<dbReference type="NCBIfam" id="NF033788">
    <property type="entry name" value="HTH_metalloreg"/>
    <property type="match status" value="1"/>
</dbReference>
<dbReference type="PATRIC" id="fig|1121439.3.peg.29"/>
<dbReference type="CDD" id="cd00090">
    <property type="entry name" value="HTH_ARSR"/>
    <property type="match status" value="1"/>
</dbReference>
<protein>
    <submittedName>
        <fullName evidence="5">Transcriptional regulator, ArsR family</fullName>
    </submittedName>
</protein>
<accession>S7THL6</accession>
<dbReference type="InterPro" id="IPR029063">
    <property type="entry name" value="SAM-dependent_MTases_sf"/>
</dbReference>
<dbReference type="PROSITE" id="PS50987">
    <property type="entry name" value="HTH_ARSR_2"/>
    <property type="match status" value="1"/>
</dbReference>
<dbReference type="InterPro" id="IPR001845">
    <property type="entry name" value="HTH_ArsR_DNA-bd_dom"/>
</dbReference>
<dbReference type="InterPro" id="IPR013216">
    <property type="entry name" value="Methyltransf_11"/>
</dbReference>
<proteinExistence type="inferred from homology"/>
<dbReference type="InterPro" id="IPR051052">
    <property type="entry name" value="Diverse_substrate_MTase"/>
</dbReference>
<comment type="similarity">
    <text evidence="1">Belongs to the methyltransferase superfamily.</text>
</comment>
<dbReference type="RefSeq" id="WP_020885534.1">
    <property type="nucleotide sequence ID" value="NZ_ATHI01000001.1"/>
</dbReference>
<dbReference type="PRINTS" id="PR00778">
    <property type="entry name" value="HTHARSR"/>
</dbReference>
<evidence type="ECO:0000256" key="2">
    <source>
        <dbReference type="ARBA" id="ARBA00022603"/>
    </source>
</evidence>
<dbReference type="SUPFAM" id="SSF53335">
    <property type="entry name" value="S-adenosyl-L-methionine-dependent methyltransferases"/>
    <property type="match status" value="1"/>
</dbReference>
<dbReference type="Gene3D" id="1.10.10.10">
    <property type="entry name" value="Winged helix-like DNA-binding domain superfamily/Winged helix DNA-binding domain"/>
    <property type="match status" value="1"/>
</dbReference>
<dbReference type="Gene3D" id="3.40.50.150">
    <property type="entry name" value="Vaccinia Virus protein VP39"/>
    <property type="match status" value="1"/>
</dbReference>
<dbReference type="PANTHER" id="PTHR44942:SF4">
    <property type="entry name" value="METHYLTRANSFERASE TYPE 11 DOMAIN-CONTAINING PROTEIN"/>
    <property type="match status" value="1"/>
</dbReference>
<dbReference type="PANTHER" id="PTHR44942">
    <property type="entry name" value="METHYLTRANSF_11 DOMAIN-CONTAINING PROTEIN"/>
    <property type="match status" value="1"/>
</dbReference>
<evidence type="ECO:0000313" key="5">
    <source>
        <dbReference type="EMBL" id="EPR36120.1"/>
    </source>
</evidence>
<dbReference type="GO" id="GO:0003700">
    <property type="term" value="F:DNA-binding transcription factor activity"/>
    <property type="evidence" value="ECO:0007669"/>
    <property type="project" value="InterPro"/>
</dbReference>
<dbReference type="GO" id="GO:0008757">
    <property type="term" value="F:S-adenosylmethionine-dependent methyltransferase activity"/>
    <property type="evidence" value="ECO:0007669"/>
    <property type="project" value="InterPro"/>
</dbReference>
<dbReference type="eggNOG" id="COG0640">
    <property type="taxonomic scope" value="Bacteria"/>
</dbReference>
<dbReference type="CDD" id="cd02440">
    <property type="entry name" value="AdoMet_MTases"/>
    <property type="match status" value="1"/>
</dbReference>
<keyword evidence="6" id="KW-1185">Reference proteome</keyword>
<dbReference type="SMART" id="SM00418">
    <property type="entry name" value="HTH_ARSR"/>
    <property type="match status" value="1"/>
</dbReference>
<dbReference type="EMBL" id="ATHI01000001">
    <property type="protein sequence ID" value="EPR36120.1"/>
    <property type="molecule type" value="Genomic_DNA"/>
</dbReference>
<keyword evidence="3" id="KW-0808">Transferase</keyword>
<dbReference type="Pfam" id="PF01022">
    <property type="entry name" value="HTH_5"/>
    <property type="match status" value="1"/>
</dbReference>
<name>S7THL6_9BACT</name>
<dbReference type="Proteomes" id="UP000014975">
    <property type="component" value="Unassembled WGS sequence"/>
</dbReference>
<reference evidence="5 6" key="1">
    <citation type="journal article" date="2013" name="Genome Announc.">
        <title>Draft genome sequences for three mercury-methylating, sulfate-reducing bacteria.</title>
        <authorList>
            <person name="Brown S.D."/>
            <person name="Hurt R.A.Jr."/>
            <person name="Gilmour C.C."/>
            <person name="Elias D.A."/>
        </authorList>
    </citation>
    <scope>NUCLEOTIDE SEQUENCE [LARGE SCALE GENOMIC DNA]</scope>
    <source>
        <strain evidence="5 6">DSM 16529</strain>
    </source>
</reference>
<dbReference type="AlphaFoldDB" id="S7THL6"/>
<dbReference type="InterPro" id="IPR036388">
    <property type="entry name" value="WH-like_DNA-bd_sf"/>
</dbReference>
<evidence type="ECO:0000259" key="4">
    <source>
        <dbReference type="PROSITE" id="PS50987"/>
    </source>
</evidence>
<evidence type="ECO:0000256" key="1">
    <source>
        <dbReference type="ARBA" id="ARBA00008361"/>
    </source>
</evidence>
<dbReference type="SUPFAM" id="SSF46785">
    <property type="entry name" value="Winged helix' DNA-binding domain"/>
    <property type="match status" value="1"/>
</dbReference>
<organism evidence="5 6">
    <name type="scientific">Alkalidesulfovibrio alkalitolerans DSM 16529</name>
    <dbReference type="NCBI Taxonomy" id="1121439"/>
    <lineage>
        <taxon>Bacteria</taxon>
        <taxon>Pseudomonadati</taxon>
        <taxon>Thermodesulfobacteriota</taxon>
        <taxon>Desulfovibrionia</taxon>
        <taxon>Desulfovibrionales</taxon>
        <taxon>Desulfovibrionaceae</taxon>
        <taxon>Alkalidesulfovibrio</taxon>
    </lineage>
</organism>
<dbReference type="OrthoDB" id="9789575at2"/>
<evidence type="ECO:0000313" key="6">
    <source>
        <dbReference type="Proteomes" id="UP000014975"/>
    </source>
</evidence>
<sequence length="312" mass="33617">MSIVQFSKALADGTRARLMAVLARHELNVRELTEALRLPQSSVSHHLRILAEAGLAEARRDGLWAFYRATASGPAAEYLRCLAPFLDAPDFATDLGAAARVLAARREAARRFFDAHAPDWPAMLRSVLGDTDLARAVRERLPACTDGAGQPRPCATAADLGCGAGQLLPVLHERAENVIGVDHSRAMLARARETLGDAPWASLRVGELEHLPLRDAEADLALVCMALHHLPEPPLGVAEAARVLAPGGHLLIADFDKHGDETLRERHGDHWLGFSRAELAAFCEASGLFIAAEDTLALPGGLTLRFMTARKP</sequence>
<dbReference type="InterPro" id="IPR011991">
    <property type="entry name" value="ArsR-like_HTH"/>
</dbReference>
<dbReference type="GO" id="GO:0032259">
    <property type="term" value="P:methylation"/>
    <property type="evidence" value="ECO:0007669"/>
    <property type="project" value="UniProtKB-KW"/>
</dbReference>
<dbReference type="InterPro" id="IPR036390">
    <property type="entry name" value="WH_DNA-bd_sf"/>
</dbReference>
<dbReference type="Pfam" id="PF08241">
    <property type="entry name" value="Methyltransf_11"/>
    <property type="match status" value="1"/>
</dbReference>
<dbReference type="eggNOG" id="COG2226">
    <property type="taxonomic scope" value="Bacteria"/>
</dbReference>
<comment type="caution">
    <text evidence="5">The sequence shown here is derived from an EMBL/GenBank/DDBJ whole genome shotgun (WGS) entry which is preliminary data.</text>
</comment>
<evidence type="ECO:0000256" key="3">
    <source>
        <dbReference type="ARBA" id="ARBA00022679"/>
    </source>
</evidence>